<dbReference type="AlphaFoldDB" id="A0A2G5TRY1"/>
<dbReference type="Pfam" id="PF14747">
    <property type="entry name" value="DUF4473"/>
    <property type="match status" value="1"/>
</dbReference>
<feature type="chain" id="PRO_5013922598" description="SXP/RAL-2 family protein Ani s 5-like cation-binding domain-containing protein" evidence="1">
    <location>
        <begin position="18"/>
        <end position="137"/>
    </location>
</feature>
<keyword evidence="1" id="KW-0732">Signal</keyword>
<dbReference type="EMBL" id="PDUG01000005">
    <property type="protein sequence ID" value="PIC30012.1"/>
    <property type="molecule type" value="Genomic_DNA"/>
</dbReference>
<feature type="signal peptide" evidence="1">
    <location>
        <begin position="1"/>
        <end position="17"/>
    </location>
</feature>
<proteinExistence type="predicted"/>
<protein>
    <recommendedName>
        <fullName evidence="4">SXP/RAL-2 family protein Ani s 5-like cation-binding domain-containing protein</fullName>
    </recommendedName>
</protein>
<sequence>MFKSFILISVVTSALFAAPVPEKTRKFLNRTNRHTDRDFIKYLKLRAELLSFGISPQAADGLIRIGKTFEQSVVKPDGSTPNPLEAVDAVLKLVEDIDTFMKTQSPEDQAAYKRMSEANKAKSDAKNGGKIFEFQLI</sequence>
<evidence type="ECO:0008006" key="4">
    <source>
        <dbReference type="Google" id="ProtNLM"/>
    </source>
</evidence>
<dbReference type="Proteomes" id="UP000230233">
    <property type="component" value="Chromosome V"/>
</dbReference>
<comment type="caution">
    <text evidence="2">The sequence shown here is derived from an EMBL/GenBank/DDBJ whole genome shotgun (WGS) entry which is preliminary data.</text>
</comment>
<gene>
    <name evidence="2" type="primary">Cnig_chr_V.g21398</name>
    <name evidence="2" type="ORF">B9Z55_021398</name>
</gene>
<dbReference type="InterPro" id="IPR027913">
    <property type="entry name" value="DUF4473"/>
</dbReference>
<evidence type="ECO:0000313" key="3">
    <source>
        <dbReference type="Proteomes" id="UP000230233"/>
    </source>
</evidence>
<keyword evidence="3" id="KW-1185">Reference proteome</keyword>
<reference evidence="3" key="1">
    <citation type="submission" date="2017-10" db="EMBL/GenBank/DDBJ databases">
        <title>Rapid genome shrinkage in a self-fertile nematode reveals novel sperm competition proteins.</title>
        <authorList>
            <person name="Yin D."/>
            <person name="Schwarz E.M."/>
            <person name="Thomas C.G."/>
            <person name="Felde R.L."/>
            <person name="Korf I.F."/>
            <person name="Cutter A.D."/>
            <person name="Schartner C.M."/>
            <person name="Ralston E.J."/>
            <person name="Meyer B.J."/>
            <person name="Haag E.S."/>
        </authorList>
    </citation>
    <scope>NUCLEOTIDE SEQUENCE [LARGE SCALE GENOMIC DNA]</scope>
    <source>
        <strain evidence="3">JU1422</strain>
    </source>
</reference>
<dbReference type="PANTHER" id="PTHR33272">
    <property type="entry name" value="PROTEIN CBG22877-RELATED"/>
    <property type="match status" value="1"/>
</dbReference>
<evidence type="ECO:0000256" key="1">
    <source>
        <dbReference type="SAM" id="SignalP"/>
    </source>
</evidence>
<organism evidence="2 3">
    <name type="scientific">Caenorhabditis nigoni</name>
    <dbReference type="NCBI Taxonomy" id="1611254"/>
    <lineage>
        <taxon>Eukaryota</taxon>
        <taxon>Metazoa</taxon>
        <taxon>Ecdysozoa</taxon>
        <taxon>Nematoda</taxon>
        <taxon>Chromadorea</taxon>
        <taxon>Rhabditida</taxon>
        <taxon>Rhabditina</taxon>
        <taxon>Rhabditomorpha</taxon>
        <taxon>Rhabditoidea</taxon>
        <taxon>Rhabditidae</taxon>
        <taxon>Peloderinae</taxon>
        <taxon>Caenorhabditis</taxon>
    </lineage>
</organism>
<dbReference type="PANTHER" id="PTHR33272:SF4">
    <property type="entry name" value="30S RIBOSOMAL PROTEIN S15-RELATED"/>
    <property type="match status" value="1"/>
</dbReference>
<accession>A0A2G5TRY1</accession>
<evidence type="ECO:0000313" key="2">
    <source>
        <dbReference type="EMBL" id="PIC30012.1"/>
    </source>
</evidence>
<name>A0A2G5TRY1_9PELO</name>